<evidence type="ECO:0000313" key="2">
    <source>
        <dbReference type="Proteomes" id="UP001055811"/>
    </source>
</evidence>
<accession>A0ACB9G998</accession>
<name>A0ACB9G998_CICIN</name>
<comment type="caution">
    <text evidence="1">The sequence shown here is derived from an EMBL/GenBank/DDBJ whole genome shotgun (WGS) entry which is preliminary data.</text>
</comment>
<sequence length="77" mass="8899">MRREDGESGEAKEDEKIVINKSSIFDINNHPHCMDLTSIKDKKSVKSNLQHKQHHNGQFSAFKFANFLDPEASWDKL</sequence>
<gene>
    <name evidence="1" type="ORF">L2E82_09862</name>
</gene>
<proteinExistence type="predicted"/>
<dbReference type="EMBL" id="CM042010">
    <property type="protein sequence ID" value="KAI3780022.1"/>
    <property type="molecule type" value="Genomic_DNA"/>
</dbReference>
<reference evidence="1 2" key="2">
    <citation type="journal article" date="2022" name="Mol. Ecol. Resour.">
        <title>The genomes of chicory, endive, great burdock and yacon provide insights into Asteraceae paleo-polyploidization history and plant inulin production.</title>
        <authorList>
            <person name="Fan W."/>
            <person name="Wang S."/>
            <person name="Wang H."/>
            <person name="Wang A."/>
            <person name="Jiang F."/>
            <person name="Liu H."/>
            <person name="Zhao H."/>
            <person name="Xu D."/>
            <person name="Zhang Y."/>
        </authorList>
    </citation>
    <scope>NUCLEOTIDE SEQUENCE [LARGE SCALE GENOMIC DNA]</scope>
    <source>
        <strain evidence="2">cv. Punajuju</strain>
        <tissue evidence="1">Leaves</tissue>
    </source>
</reference>
<organism evidence="1 2">
    <name type="scientific">Cichorium intybus</name>
    <name type="common">Chicory</name>
    <dbReference type="NCBI Taxonomy" id="13427"/>
    <lineage>
        <taxon>Eukaryota</taxon>
        <taxon>Viridiplantae</taxon>
        <taxon>Streptophyta</taxon>
        <taxon>Embryophyta</taxon>
        <taxon>Tracheophyta</taxon>
        <taxon>Spermatophyta</taxon>
        <taxon>Magnoliopsida</taxon>
        <taxon>eudicotyledons</taxon>
        <taxon>Gunneridae</taxon>
        <taxon>Pentapetalae</taxon>
        <taxon>asterids</taxon>
        <taxon>campanulids</taxon>
        <taxon>Asterales</taxon>
        <taxon>Asteraceae</taxon>
        <taxon>Cichorioideae</taxon>
        <taxon>Cichorieae</taxon>
        <taxon>Cichoriinae</taxon>
        <taxon>Cichorium</taxon>
    </lineage>
</organism>
<evidence type="ECO:0000313" key="1">
    <source>
        <dbReference type="EMBL" id="KAI3780022.1"/>
    </source>
</evidence>
<protein>
    <submittedName>
        <fullName evidence="1">Uncharacterized protein</fullName>
    </submittedName>
</protein>
<keyword evidence="2" id="KW-1185">Reference proteome</keyword>
<reference evidence="2" key="1">
    <citation type="journal article" date="2022" name="Mol. Ecol. Resour.">
        <title>The genomes of chicory, endive, great burdock and yacon provide insights into Asteraceae palaeo-polyploidization history and plant inulin production.</title>
        <authorList>
            <person name="Fan W."/>
            <person name="Wang S."/>
            <person name="Wang H."/>
            <person name="Wang A."/>
            <person name="Jiang F."/>
            <person name="Liu H."/>
            <person name="Zhao H."/>
            <person name="Xu D."/>
            <person name="Zhang Y."/>
        </authorList>
    </citation>
    <scope>NUCLEOTIDE SEQUENCE [LARGE SCALE GENOMIC DNA]</scope>
    <source>
        <strain evidence="2">cv. Punajuju</strain>
    </source>
</reference>
<dbReference type="Proteomes" id="UP001055811">
    <property type="component" value="Linkage Group LG02"/>
</dbReference>